<dbReference type="InterPro" id="IPR002797">
    <property type="entry name" value="Polysacc_synth"/>
</dbReference>
<evidence type="ECO:0000256" key="6">
    <source>
        <dbReference type="SAM" id="Phobius"/>
    </source>
</evidence>
<dbReference type="InterPro" id="IPR050833">
    <property type="entry name" value="Poly_Biosynth_Transport"/>
</dbReference>
<feature type="transmembrane region" description="Helical" evidence="6">
    <location>
        <begin position="453"/>
        <end position="475"/>
    </location>
</feature>
<keyword evidence="5 6" id="KW-0472">Membrane</keyword>
<dbReference type="Pfam" id="PF01943">
    <property type="entry name" value="Polysacc_synt"/>
    <property type="match status" value="1"/>
</dbReference>
<reference evidence="7" key="1">
    <citation type="submission" date="2020-12" db="EMBL/GenBank/DDBJ databases">
        <title>Devosia sp. MSA67 isolated from Mo River.</title>
        <authorList>
            <person name="Ma F."/>
            <person name="Zi Z."/>
        </authorList>
    </citation>
    <scope>NUCLEOTIDE SEQUENCE</scope>
    <source>
        <strain evidence="7">MSA67</strain>
    </source>
</reference>
<evidence type="ECO:0000256" key="4">
    <source>
        <dbReference type="ARBA" id="ARBA00022989"/>
    </source>
</evidence>
<feature type="transmembrane region" description="Helical" evidence="6">
    <location>
        <begin position="123"/>
        <end position="144"/>
    </location>
</feature>
<evidence type="ECO:0000256" key="2">
    <source>
        <dbReference type="ARBA" id="ARBA00022475"/>
    </source>
</evidence>
<protein>
    <submittedName>
        <fullName evidence="7">Oligosaccharide flippase family protein</fullName>
    </submittedName>
</protein>
<keyword evidence="8" id="KW-1185">Reference proteome</keyword>
<keyword evidence="4 6" id="KW-1133">Transmembrane helix</keyword>
<accession>A0A934IRV0</accession>
<feature type="transmembrane region" description="Helical" evidence="6">
    <location>
        <begin position="338"/>
        <end position="360"/>
    </location>
</feature>
<feature type="transmembrane region" description="Helical" evidence="6">
    <location>
        <begin position="156"/>
        <end position="177"/>
    </location>
</feature>
<organism evidence="7 8">
    <name type="scientific">Devosia sediminis</name>
    <dbReference type="NCBI Taxonomy" id="2798801"/>
    <lineage>
        <taxon>Bacteria</taxon>
        <taxon>Pseudomonadati</taxon>
        <taxon>Pseudomonadota</taxon>
        <taxon>Alphaproteobacteria</taxon>
        <taxon>Hyphomicrobiales</taxon>
        <taxon>Devosiaceae</taxon>
        <taxon>Devosia</taxon>
    </lineage>
</organism>
<feature type="transmembrane region" description="Helical" evidence="6">
    <location>
        <begin position="183"/>
        <end position="202"/>
    </location>
</feature>
<feature type="transmembrane region" description="Helical" evidence="6">
    <location>
        <begin position="87"/>
        <end position="111"/>
    </location>
</feature>
<feature type="transmembrane region" description="Helical" evidence="6">
    <location>
        <begin position="397"/>
        <end position="414"/>
    </location>
</feature>
<feature type="transmembrane region" description="Helical" evidence="6">
    <location>
        <begin position="298"/>
        <end position="318"/>
    </location>
</feature>
<comment type="subcellular location">
    <subcellularLocation>
        <location evidence="1">Cell membrane</location>
        <topology evidence="1">Multi-pass membrane protein</topology>
    </subcellularLocation>
</comment>
<feature type="transmembrane region" description="Helical" evidence="6">
    <location>
        <begin position="426"/>
        <end position="447"/>
    </location>
</feature>
<feature type="transmembrane region" description="Helical" evidence="6">
    <location>
        <begin position="222"/>
        <end position="238"/>
    </location>
</feature>
<dbReference type="AlphaFoldDB" id="A0A934IRV0"/>
<sequence length="487" mass="51060">MKSDVVKPGKRATSLGAMCLIYNQVVTALSGVYIASHLGPAEYGVVSLARTALVILATIAPLGLDLSLQRYLAFAPPNSLQRYQVNLLRLTVLPLSVLIILACTAGFGSYAEATWFPNSGFSAVLTITMLALPPLVDQAVLGGAFRGIMNPLPSLIASYAVQPTARFILALILFQGGASALDVAYATSMAAILSAATVWIIAARAFPVGRKTFTLNADIKQLLLYSPILAISMVVTTITRSTDALTLGVFSGTTDVGIYNVALLIGQLIVVAGAALGQSLPGQVANAYKSNKPADVETLLKNTALLASVFAAPVYVGVALWGNRASLVLGAAFEIDAVALTLICSTQFAYVIFGFGGLALSMTGHQNPELRILLVGMVIQIFASLLLVPHFGIGGAAVSSLTTTFSILFMRGIAVKRLIGISSVPIYALLPPIVAAALGLPIFFVTRELTQTSLAWTCIAGTAFVSIYFVVILLGRPLVLKRQGKIT</sequence>
<evidence type="ECO:0000256" key="5">
    <source>
        <dbReference type="ARBA" id="ARBA00023136"/>
    </source>
</evidence>
<gene>
    <name evidence="7" type="ORF">JEQ47_00220</name>
</gene>
<name>A0A934IRV0_9HYPH</name>
<evidence type="ECO:0000256" key="3">
    <source>
        <dbReference type="ARBA" id="ARBA00022692"/>
    </source>
</evidence>
<feature type="transmembrane region" description="Helical" evidence="6">
    <location>
        <begin position="12"/>
        <end position="35"/>
    </location>
</feature>
<dbReference type="PANTHER" id="PTHR30250">
    <property type="entry name" value="PST FAMILY PREDICTED COLANIC ACID TRANSPORTER"/>
    <property type="match status" value="1"/>
</dbReference>
<evidence type="ECO:0000256" key="1">
    <source>
        <dbReference type="ARBA" id="ARBA00004651"/>
    </source>
</evidence>
<feature type="transmembrane region" description="Helical" evidence="6">
    <location>
        <begin position="372"/>
        <end position="391"/>
    </location>
</feature>
<feature type="transmembrane region" description="Helical" evidence="6">
    <location>
        <begin position="258"/>
        <end position="277"/>
    </location>
</feature>
<dbReference type="PANTHER" id="PTHR30250:SF11">
    <property type="entry name" value="O-ANTIGEN TRANSPORTER-RELATED"/>
    <property type="match status" value="1"/>
</dbReference>
<feature type="transmembrane region" description="Helical" evidence="6">
    <location>
        <begin position="47"/>
        <end position="66"/>
    </location>
</feature>
<evidence type="ECO:0000313" key="8">
    <source>
        <dbReference type="Proteomes" id="UP000602124"/>
    </source>
</evidence>
<keyword evidence="3 6" id="KW-0812">Transmembrane</keyword>
<keyword evidence="2" id="KW-1003">Cell membrane</keyword>
<dbReference type="Proteomes" id="UP000602124">
    <property type="component" value="Unassembled WGS sequence"/>
</dbReference>
<comment type="caution">
    <text evidence="7">The sequence shown here is derived from an EMBL/GenBank/DDBJ whole genome shotgun (WGS) entry which is preliminary data.</text>
</comment>
<dbReference type="EMBL" id="JAEKMH010000001">
    <property type="protein sequence ID" value="MBJ3783127.1"/>
    <property type="molecule type" value="Genomic_DNA"/>
</dbReference>
<evidence type="ECO:0000313" key="7">
    <source>
        <dbReference type="EMBL" id="MBJ3783127.1"/>
    </source>
</evidence>
<proteinExistence type="predicted"/>
<dbReference type="GO" id="GO:0005886">
    <property type="term" value="C:plasma membrane"/>
    <property type="evidence" value="ECO:0007669"/>
    <property type="project" value="UniProtKB-SubCell"/>
</dbReference>